<accession>A0AA38VZX7</accession>
<organism evidence="1 2">
    <name type="scientific">Centaurea solstitialis</name>
    <name type="common">yellow star-thistle</name>
    <dbReference type="NCBI Taxonomy" id="347529"/>
    <lineage>
        <taxon>Eukaryota</taxon>
        <taxon>Viridiplantae</taxon>
        <taxon>Streptophyta</taxon>
        <taxon>Embryophyta</taxon>
        <taxon>Tracheophyta</taxon>
        <taxon>Spermatophyta</taxon>
        <taxon>Magnoliopsida</taxon>
        <taxon>eudicotyledons</taxon>
        <taxon>Gunneridae</taxon>
        <taxon>Pentapetalae</taxon>
        <taxon>asterids</taxon>
        <taxon>campanulids</taxon>
        <taxon>Asterales</taxon>
        <taxon>Asteraceae</taxon>
        <taxon>Carduoideae</taxon>
        <taxon>Cardueae</taxon>
        <taxon>Centaureinae</taxon>
        <taxon>Centaurea</taxon>
    </lineage>
</organism>
<evidence type="ECO:0000313" key="2">
    <source>
        <dbReference type="Proteomes" id="UP001172457"/>
    </source>
</evidence>
<dbReference type="Proteomes" id="UP001172457">
    <property type="component" value="Chromosome 6"/>
</dbReference>
<keyword evidence="2" id="KW-1185">Reference proteome</keyword>
<evidence type="ECO:0000313" key="1">
    <source>
        <dbReference type="EMBL" id="KAJ9543997.1"/>
    </source>
</evidence>
<comment type="caution">
    <text evidence="1">The sequence shown here is derived from an EMBL/GenBank/DDBJ whole genome shotgun (WGS) entry which is preliminary data.</text>
</comment>
<dbReference type="EMBL" id="JARYMX010000006">
    <property type="protein sequence ID" value="KAJ9543997.1"/>
    <property type="molecule type" value="Genomic_DNA"/>
</dbReference>
<dbReference type="AlphaFoldDB" id="A0AA38VZX7"/>
<gene>
    <name evidence="1" type="ORF">OSB04_023704</name>
</gene>
<evidence type="ECO:0008006" key="3">
    <source>
        <dbReference type="Google" id="ProtNLM"/>
    </source>
</evidence>
<sequence>MTKGSEDTCNIHLNCLFQWQLGDGANIRFWKDVWDGSTNLETKFPRIASLNTKYFLHDYGAYFQEFERREVLRQLAMIDQKWAQRDHREYLQTAFDWRRLGGWTWALTTDGQVSVASLCKSIDDMFLRKCVPLTAWNSTRVFSSPMTCARSLLQGKCYADHICVNCRKVIEVRRTVNLRRV</sequence>
<name>A0AA38VZX7_9ASTR</name>
<protein>
    <recommendedName>
        <fullName evidence="3">Reverse transcriptase zinc-binding domain-containing protein</fullName>
    </recommendedName>
</protein>
<proteinExistence type="predicted"/>
<reference evidence="1" key="1">
    <citation type="submission" date="2023-03" db="EMBL/GenBank/DDBJ databases">
        <title>Chromosome-scale reference genome and RAD-based genetic map of yellow starthistle (Centaurea solstitialis) reveal putative structural variation and QTLs associated with invader traits.</title>
        <authorList>
            <person name="Reatini B."/>
            <person name="Cang F.A."/>
            <person name="Jiang Q."/>
            <person name="Mckibben M.T.W."/>
            <person name="Barker M.S."/>
            <person name="Rieseberg L.H."/>
            <person name="Dlugosch K.M."/>
        </authorList>
    </citation>
    <scope>NUCLEOTIDE SEQUENCE</scope>
    <source>
        <strain evidence="1">CAN-66</strain>
        <tissue evidence="1">Leaf</tissue>
    </source>
</reference>